<dbReference type="Proteomes" id="UP000198397">
    <property type="component" value="Unassembled WGS sequence"/>
</dbReference>
<keyword evidence="5 6" id="KW-0472">Membrane</keyword>
<proteinExistence type="predicted"/>
<keyword evidence="2" id="KW-1003">Cell membrane</keyword>
<evidence type="ECO:0000256" key="4">
    <source>
        <dbReference type="ARBA" id="ARBA00022989"/>
    </source>
</evidence>
<evidence type="ECO:0000313" key="9">
    <source>
        <dbReference type="Proteomes" id="UP000198397"/>
    </source>
</evidence>
<feature type="transmembrane region" description="Helical" evidence="6">
    <location>
        <begin position="6"/>
        <end position="31"/>
    </location>
</feature>
<keyword evidence="4 6" id="KW-1133">Transmembrane helix</keyword>
<evidence type="ECO:0000256" key="1">
    <source>
        <dbReference type="ARBA" id="ARBA00004651"/>
    </source>
</evidence>
<feature type="domain" description="Cardiolipin synthase N-terminal" evidence="7">
    <location>
        <begin position="21"/>
        <end position="65"/>
    </location>
</feature>
<keyword evidence="3 6" id="KW-0812">Transmembrane</keyword>
<dbReference type="RefSeq" id="WP_089383788.1">
    <property type="nucleotide sequence ID" value="NZ_FZNQ01000002.1"/>
</dbReference>
<evidence type="ECO:0000256" key="2">
    <source>
        <dbReference type="ARBA" id="ARBA00022475"/>
    </source>
</evidence>
<reference evidence="8 9" key="1">
    <citation type="submission" date="2017-06" db="EMBL/GenBank/DDBJ databases">
        <authorList>
            <person name="Kim H.J."/>
            <person name="Triplett B.A."/>
        </authorList>
    </citation>
    <scope>NUCLEOTIDE SEQUENCE [LARGE SCALE GENOMIC DNA]</scope>
    <source>
        <strain evidence="8 9">DSM 8800</strain>
    </source>
</reference>
<gene>
    <name evidence="8" type="ORF">SAMN06264855_102346</name>
</gene>
<evidence type="ECO:0000256" key="3">
    <source>
        <dbReference type="ARBA" id="ARBA00022692"/>
    </source>
</evidence>
<evidence type="ECO:0000256" key="6">
    <source>
        <dbReference type="SAM" id="Phobius"/>
    </source>
</evidence>
<name>A0A238VEY4_HALVU</name>
<keyword evidence="9" id="KW-1185">Reference proteome</keyword>
<evidence type="ECO:0000313" key="8">
    <source>
        <dbReference type="EMBL" id="SNR32771.1"/>
    </source>
</evidence>
<dbReference type="InterPro" id="IPR027379">
    <property type="entry name" value="CLS_N"/>
</dbReference>
<accession>A0A238VEY4</accession>
<dbReference type="AlphaFoldDB" id="A0A238VEY4"/>
<dbReference type="EMBL" id="FZNQ01000002">
    <property type="protein sequence ID" value="SNR32771.1"/>
    <property type="molecule type" value="Genomic_DNA"/>
</dbReference>
<dbReference type="GO" id="GO:0005886">
    <property type="term" value="C:plasma membrane"/>
    <property type="evidence" value="ECO:0007669"/>
    <property type="project" value="UniProtKB-SubCell"/>
</dbReference>
<sequence length="68" mass="7332">MALVPLAAAGIGALFGLAMLVLYIGIIVWVYSDAQTNSPHSPVLWALVVFFAPFLGLILYWLLGRTQA</sequence>
<organism evidence="8 9">
    <name type="scientific">Halorubrum vacuolatum</name>
    <name type="common">Natronobacterium vacuolatum</name>
    <dbReference type="NCBI Taxonomy" id="63740"/>
    <lineage>
        <taxon>Archaea</taxon>
        <taxon>Methanobacteriati</taxon>
        <taxon>Methanobacteriota</taxon>
        <taxon>Stenosarchaea group</taxon>
        <taxon>Halobacteria</taxon>
        <taxon>Halobacteriales</taxon>
        <taxon>Haloferacaceae</taxon>
        <taxon>Halorubrum</taxon>
    </lineage>
</organism>
<comment type="subcellular location">
    <subcellularLocation>
        <location evidence="1">Cell membrane</location>
        <topology evidence="1">Multi-pass membrane protein</topology>
    </subcellularLocation>
</comment>
<evidence type="ECO:0000256" key="5">
    <source>
        <dbReference type="ARBA" id="ARBA00023136"/>
    </source>
</evidence>
<dbReference type="Pfam" id="PF13396">
    <property type="entry name" value="PLDc_N"/>
    <property type="match status" value="1"/>
</dbReference>
<dbReference type="OrthoDB" id="236888at2157"/>
<evidence type="ECO:0000259" key="7">
    <source>
        <dbReference type="Pfam" id="PF13396"/>
    </source>
</evidence>
<feature type="transmembrane region" description="Helical" evidence="6">
    <location>
        <begin position="43"/>
        <end position="63"/>
    </location>
</feature>
<protein>
    <submittedName>
        <fullName evidence="8">Phospholipase_D-nuclease N-terminal</fullName>
    </submittedName>
</protein>